<dbReference type="AlphaFoldDB" id="A0A401X9L1"/>
<keyword evidence="3" id="KW-1185">Reference proteome</keyword>
<feature type="compositionally biased region" description="Basic and acidic residues" evidence="1">
    <location>
        <begin position="11"/>
        <end position="25"/>
    </location>
</feature>
<evidence type="ECO:0000313" key="3">
    <source>
        <dbReference type="Proteomes" id="UP000287385"/>
    </source>
</evidence>
<name>A0A401X9L1_ACEPA</name>
<sequence length="82" mass="8761">MSEGEFVLTGEHVRHGQDNPTDAERYTCRDFEQSCAYGATGRRLQAGLAKGQSLQSGQQDIGCGREPQPELVGPDGVGRGPV</sequence>
<dbReference type="EMBL" id="BDEV01000340">
    <property type="protein sequence ID" value="GCD64506.1"/>
    <property type="molecule type" value="Genomic_DNA"/>
</dbReference>
<dbReference type="Proteomes" id="UP000287385">
    <property type="component" value="Unassembled WGS sequence"/>
</dbReference>
<evidence type="ECO:0000313" key="2">
    <source>
        <dbReference type="EMBL" id="GCD64506.1"/>
    </source>
</evidence>
<evidence type="ECO:0000256" key="1">
    <source>
        <dbReference type="SAM" id="MobiDB-lite"/>
    </source>
</evidence>
<accession>A0A401X9L1</accession>
<proteinExistence type="predicted"/>
<feature type="region of interest" description="Disordered" evidence="1">
    <location>
        <begin position="49"/>
        <end position="82"/>
    </location>
</feature>
<reference evidence="2 3" key="1">
    <citation type="submission" date="2016-06" db="EMBL/GenBank/DDBJ databases">
        <title>Acetobacter pasteurianus NBRC 3278 whole genome sequencing project.</title>
        <authorList>
            <person name="Matsutani M."/>
            <person name="Shiwa Y."/>
            <person name="Okamoto-Kainuma A."/>
            <person name="Ishikawa M."/>
            <person name="Koizumi Y."/>
            <person name="Yoshikawa H."/>
            <person name="Yakushi T."/>
            <person name="Matsushita K."/>
        </authorList>
    </citation>
    <scope>NUCLEOTIDE SEQUENCE [LARGE SCALE GENOMIC DNA]</scope>
    <source>
        <strain evidence="2 3">NBRC 3278</strain>
    </source>
</reference>
<comment type="caution">
    <text evidence="2">The sequence shown here is derived from an EMBL/GenBank/DDBJ whole genome shotgun (WGS) entry which is preliminary data.</text>
</comment>
<feature type="region of interest" description="Disordered" evidence="1">
    <location>
        <begin position="1"/>
        <end position="25"/>
    </location>
</feature>
<organism evidence="2 3">
    <name type="scientific">Acetobacter pasteurianus NBRC 3278</name>
    <dbReference type="NCBI Taxonomy" id="1226660"/>
    <lineage>
        <taxon>Bacteria</taxon>
        <taxon>Pseudomonadati</taxon>
        <taxon>Pseudomonadota</taxon>
        <taxon>Alphaproteobacteria</taxon>
        <taxon>Acetobacterales</taxon>
        <taxon>Acetobacteraceae</taxon>
        <taxon>Acetobacter</taxon>
    </lineage>
</organism>
<protein>
    <submittedName>
        <fullName evidence="2">Uncharacterized protein</fullName>
    </submittedName>
</protein>
<gene>
    <name evidence="2" type="ORF">NBRC3278_3599</name>
</gene>